<dbReference type="SMART" id="SM00298">
    <property type="entry name" value="CHROMO"/>
    <property type="match status" value="1"/>
</dbReference>
<feature type="compositionally biased region" description="Acidic residues" evidence="7">
    <location>
        <begin position="126"/>
        <end position="145"/>
    </location>
</feature>
<dbReference type="OrthoDB" id="10044771at2759"/>
<evidence type="ECO:0000256" key="7">
    <source>
        <dbReference type="SAM" id="MobiDB-lite"/>
    </source>
</evidence>
<reference evidence="9 10" key="1">
    <citation type="journal article" date="2018" name="Gigascience">
        <title>Genomes of trombidid mites reveal novel predicted allergens and laterally-transferred genes associated with secondary metabolism.</title>
        <authorList>
            <person name="Dong X."/>
            <person name="Chaisiri K."/>
            <person name="Xia D."/>
            <person name="Armstrong S.D."/>
            <person name="Fang Y."/>
            <person name="Donnelly M.J."/>
            <person name="Kadowaki T."/>
            <person name="McGarry J.W."/>
            <person name="Darby A.C."/>
            <person name="Makepeace B.L."/>
        </authorList>
    </citation>
    <scope>NUCLEOTIDE SEQUENCE [LARGE SCALE GENOMIC DNA]</scope>
    <source>
        <strain evidence="9">UoL-WK</strain>
    </source>
</reference>
<dbReference type="Pfam" id="PF05712">
    <property type="entry name" value="MRG"/>
    <property type="match status" value="1"/>
</dbReference>
<keyword evidence="10" id="KW-1185">Reference proteome</keyword>
<protein>
    <recommendedName>
        <fullName evidence="6">Protein male-specific lethal-3</fullName>
    </recommendedName>
</protein>
<dbReference type="InterPro" id="IPR053820">
    <property type="entry name" value="MSL3_chromo-like"/>
</dbReference>
<evidence type="ECO:0000256" key="3">
    <source>
        <dbReference type="ARBA" id="ARBA00023015"/>
    </source>
</evidence>
<dbReference type="PROSITE" id="PS51640">
    <property type="entry name" value="MRG"/>
    <property type="match status" value="1"/>
</dbReference>
<evidence type="ECO:0000259" key="8">
    <source>
        <dbReference type="SMART" id="SM00298"/>
    </source>
</evidence>
<dbReference type="Gene3D" id="1.10.274.30">
    <property type="entry name" value="MRG domain"/>
    <property type="match status" value="1"/>
</dbReference>
<sequence>FKLNFIEGEKVLCYEPDPNKAKVLYDSKILERCVRSNSRGKKSVEYLVHFYGWNSSWDRFVSENNILPDTAENRQLQRQLAEQAAESLKGKKLKLNKIPAIIKEVVVGNSSNNGSNDDSSAKDDFEASEEDENVDGDDENCDEDSVCNTTSGGYTSDNVLSEQSLSDFIPQTVLNIVIPEQLKLILEKDQETVEVNKHLYSLPFAITVDDILNEYLSNPNFGKKVKEDKQQQRLVLMKEFENSIQIYFNALLKDYLLYNEQEKKQAKEIEASSKLFSQVYGFIHLLRLMVIIPEFVAATTMGKKEMKNSYTLLRVQKSSKYEVLSKH</sequence>
<dbReference type="InterPro" id="IPR000953">
    <property type="entry name" value="Chromo/chromo_shadow_dom"/>
</dbReference>
<evidence type="ECO:0000256" key="5">
    <source>
        <dbReference type="ARBA" id="ARBA00023242"/>
    </source>
</evidence>
<keyword evidence="2" id="KW-0156">Chromatin regulator</keyword>
<dbReference type="STRING" id="1965070.A0A3S3PAM9"/>
<dbReference type="EMBL" id="NCKU01000368">
    <property type="protein sequence ID" value="RWS15770.1"/>
    <property type="molecule type" value="Genomic_DNA"/>
</dbReference>
<dbReference type="GO" id="GO:0072487">
    <property type="term" value="C:MSL complex"/>
    <property type="evidence" value="ECO:0007669"/>
    <property type="project" value="TreeGrafter"/>
</dbReference>
<proteinExistence type="predicted"/>
<feature type="domain" description="Chromo" evidence="8">
    <location>
        <begin position="5"/>
        <end position="84"/>
    </location>
</feature>
<evidence type="ECO:0000313" key="9">
    <source>
        <dbReference type="EMBL" id="RWS15770.1"/>
    </source>
</evidence>
<comment type="subcellular location">
    <subcellularLocation>
        <location evidence="1">Nucleus</location>
    </subcellularLocation>
</comment>
<dbReference type="PANTHER" id="PTHR10880">
    <property type="entry name" value="MORTALITY FACTOR 4-LIKE PROTEIN"/>
    <property type="match status" value="1"/>
</dbReference>
<dbReference type="PANTHER" id="PTHR10880:SF15">
    <property type="entry name" value="MSL COMPLEX SUBUNIT 3"/>
    <property type="match status" value="1"/>
</dbReference>
<dbReference type="Pfam" id="PF22732">
    <property type="entry name" value="MSL3_chromo-like"/>
    <property type="match status" value="1"/>
</dbReference>
<feature type="compositionally biased region" description="Low complexity" evidence="7">
    <location>
        <begin position="109"/>
        <end position="118"/>
    </location>
</feature>
<dbReference type="GO" id="GO:0006325">
    <property type="term" value="P:chromatin organization"/>
    <property type="evidence" value="ECO:0007669"/>
    <property type="project" value="UniProtKB-KW"/>
</dbReference>
<dbReference type="AlphaFoldDB" id="A0A3S3PAM9"/>
<feature type="non-terminal residue" evidence="9">
    <location>
        <position position="1"/>
    </location>
</feature>
<evidence type="ECO:0000256" key="1">
    <source>
        <dbReference type="ARBA" id="ARBA00004123"/>
    </source>
</evidence>
<evidence type="ECO:0000313" key="10">
    <source>
        <dbReference type="Proteomes" id="UP000285301"/>
    </source>
</evidence>
<evidence type="ECO:0000256" key="2">
    <source>
        <dbReference type="ARBA" id="ARBA00022853"/>
    </source>
</evidence>
<evidence type="ECO:0000256" key="4">
    <source>
        <dbReference type="ARBA" id="ARBA00023163"/>
    </source>
</evidence>
<gene>
    <name evidence="9" type="ORF">B4U79_01196</name>
</gene>
<dbReference type="Gene3D" id="2.30.30.140">
    <property type="match status" value="1"/>
</dbReference>
<dbReference type="InterPro" id="IPR016197">
    <property type="entry name" value="Chromo-like_dom_sf"/>
</dbReference>
<dbReference type="GO" id="GO:0035267">
    <property type="term" value="C:NuA4 histone acetyltransferase complex"/>
    <property type="evidence" value="ECO:0007669"/>
    <property type="project" value="TreeGrafter"/>
</dbReference>
<feature type="region of interest" description="Disordered" evidence="7">
    <location>
        <begin position="109"/>
        <end position="149"/>
    </location>
</feature>
<accession>A0A3S3PAM9</accession>
<dbReference type="GO" id="GO:0005634">
    <property type="term" value="C:nucleus"/>
    <property type="evidence" value="ECO:0007669"/>
    <property type="project" value="UniProtKB-SubCell"/>
</dbReference>
<dbReference type="InterPro" id="IPR008676">
    <property type="entry name" value="MRG"/>
</dbReference>
<dbReference type="InterPro" id="IPR038217">
    <property type="entry name" value="MRG_C_sf"/>
</dbReference>
<dbReference type="FunFam" id="2.30.30.140:FF:000042">
    <property type="entry name" value="male-specific lethal 3 homolog"/>
    <property type="match status" value="1"/>
</dbReference>
<comment type="caution">
    <text evidence="9">The sequence shown here is derived from an EMBL/GenBank/DDBJ whole genome shotgun (WGS) entry which is preliminary data.</text>
</comment>
<evidence type="ECO:0000256" key="6">
    <source>
        <dbReference type="ARBA" id="ARBA00069454"/>
    </source>
</evidence>
<dbReference type="GO" id="GO:0006355">
    <property type="term" value="P:regulation of DNA-templated transcription"/>
    <property type="evidence" value="ECO:0007669"/>
    <property type="project" value="InterPro"/>
</dbReference>
<organism evidence="9 10">
    <name type="scientific">Dinothrombium tinctorium</name>
    <dbReference type="NCBI Taxonomy" id="1965070"/>
    <lineage>
        <taxon>Eukaryota</taxon>
        <taxon>Metazoa</taxon>
        <taxon>Ecdysozoa</taxon>
        <taxon>Arthropoda</taxon>
        <taxon>Chelicerata</taxon>
        <taxon>Arachnida</taxon>
        <taxon>Acari</taxon>
        <taxon>Acariformes</taxon>
        <taxon>Trombidiformes</taxon>
        <taxon>Prostigmata</taxon>
        <taxon>Anystina</taxon>
        <taxon>Parasitengona</taxon>
        <taxon>Trombidioidea</taxon>
        <taxon>Trombidiidae</taxon>
        <taxon>Dinothrombium</taxon>
    </lineage>
</organism>
<keyword evidence="5" id="KW-0539">Nucleus</keyword>
<keyword evidence="4" id="KW-0804">Transcription</keyword>
<dbReference type="SUPFAM" id="SSF54160">
    <property type="entry name" value="Chromo domain-like"/>
    <property type="match status" value="1"/>
</dbReference>
<name>A0A3S3PAM9_9ACAR</name>
<feature type="non-terminal residue" evidence="9">
    <location>
        <position position="327"/>
    </location>
</feature>
<dbReference type="InterPro" id="IPR026541">
    <property type="entry name" value="MRG_dom"/>
</dbReference>
<keyword evidence="3" id="KW-0805">Transcription regulation</keyword>
<dbReference type="Proteomes" id="UP000285301">
    <property type="component" value="Unassembled WGS sequence"/>
</dbReference>